<dbReference type="PANTHER" id="PTHR43214">
    <property type="entry name" value="TWO-COMPONENT RESPONSE REGULATOR"/>
    <property type="match status" value="1"/>
</dbReference>
<evidence type="ECO:0000313" key="4">
    <source>
        <dbReference type="Proteomes" id="UP000066624"/>
    </source>
</evidence>
<keyword evidence="4" id="KW-1185">Reference proteome</keyword>
<sequence>MNKALIIEDLPAARAWLEAALNEAFPGISVACTESCSGAREWLAQDRPDLALVDLGLPDGDGTALIAAIKRAHPDALCVVASTFADDAHLFPALRAGADGYFTKDQGQDALVRVLREISQGKPPLSPGIARRLLSFFQDPEPPETPLSPRETEVLQLIGKGYSLNEVGRLLEITRHTAAGYVKDIYRKLGINSRAEAALKAAEFGLLR</sequence>
<dbReference type="InterPro" id="IPR058245">
    <property type="entry name" value="NreC/VraR/RcsB-like_REC"/>
</dbReference>
<dbReference type="GO" id="GO:0003677">
    <property type="term" value="F:DNA binding"/>
    <property type="evidence" value="ECO:0007669"/>
    <property type="project" value="UniProtKB-KW"/>
</dbReference>
<dbReference type="EMBL" id="CP012154">
    <property type="protein sequence ID" value="AKS41633.1"/>
    <property type="molecule type" value="Genomic_DNA"/>
</dbReference>
<dbReference type="PROSITE" id="PS50110">
    <property type="entry name" value="RESPONSE_REGULATORY"/>
    <property type="match status" value="1"/>
</dbReference>
<dbReference type="OrthoDB" id="9796655at2"/>
<gene>
    <name evidence="3" type="ORF">WM2015_1259</name>
</gene>
<dbReference type="CDD" id="cd06170">
    <property type="entry name" value="LuxR_C_like"/>
    <property type="match status" value="1"/>
</dbReference>
<dbReference type="InterPro" id="IPR001789">
    <property type="entry name" value="Sig_transdc_resp-reg_receiver"/>
</dbReference>
<evidence type="ECO:0000256" key="2">
    <source>
        <dbReference type="ARBA" id="ARBA00023125"/>
    </source>
</evidence>
<dbReference type="PROSITE" id="PS50043">
    <property type="entry name" value="HTH_LUXR_2"/>
    <property type="match status" value="1"/>
</dbReference>
<protein>
    <submittedName>
        <fullName evidence="3">Hisitidine kinase</fullName>
    </submittedName>
</protein>
<dbReference type="SUPFAM" id="SSF52172">
    <property type="entry name" value="CheY-like"/>
    <property type="match status" value="1"/>
</dbReference>
<dbReference type="InterPro" id="IPR016032">
    <property type="entry name" value="Sig_transdc_resp-reg_C-effctor"/>
</dbReference>
<dbReference type="GO" id="GO:0000160">
    <property type="term" value="P:phosphorelay signal transduction system"/>
    <property type="evidence" value="ECO:0007669"/>
    <property type="project" value="InterPro"/>
</dbReference>
<dbReference type="CDD" id="cd17535">
    <property type="entry name" value="REC_NarL-like"/>
    <property type="match status" value="1"/>
</dbReference>
<dbReference type="Pfam" id="PF00196">
    <property type="entry name" value="GerE"/>
    <property type="match status" value="1"/>
</dbReference>
<dbReference type="InterPro" id="IPR039420">
    <property type="entry name" value="WalR-like"/>
</dbReference>
<keyword evidence="3" id="KW-0418">Kinase</keyword>
<dbReference type="STRING" id="1579979.WM2015_1259"/>
<dbReference type="KEGG" id="wma:WM2015_1259"/>
<accession>A0A0K0XVC6</accession>
<dbReference type="Pfam" id="PF00072">
    <property type="entry name" value="Response_reg"/>
    <property type="match status" value="1"/>
</dbReference>
<name>A0A0K0XVC6_9GAMM</name>
<dbReference type="GO" id="GO:0016301">
    <property type="term" value="F:kinase activity"/>
    <property type="evidence" value="ECO:0007669"/>
    <property type="project" value="UniProtKB-KW"/>
</dbReference>
<dbReference type="GO" id="GO:0006355">
    <property type="term" value="P:regulation of DNA-templated transcription"/>
    <property type="evidence" value="ECO:0007669"/>
    <property type="project" value="InterPro"/>
</dbReference>
<dbReference type="RefSeq" id="WP_049725257.1">
    <property type="nucleotide sequence ID" value="NZ_CP012154.1"/>
</dbReference>
<dbReference type="InterPro" id="IPR011006">
    <property type="entry name" value="CheY-like_superfamily"/>
</dbReference>
<keyword evidence="1" id="KW-0597">Phosphoprotein</keyword>
<evidence type="ECO:0000313" key="3">
    <source>
        <dbReference type="EMBL" id="AKS41633.1"/>
    </source>
</evidence>
<dbReference type="AlphaFoldDB" id="A0A0K0XVC6"/>
<organism evidence="3 4">
    <name type="scientific">Wenzhouxiangella marina</name>
    <dbReference type="NCBI Taxonomy" id="1579979"/>
    <lineage>
        <taxon>Bacteria</taxon>
        <taxon>Pseudomonadati</taxon>
        <taxon>Pseudomonadota</taxon>
        <taxon>Gammaproteobacteria</taxon>
        <taxon>Chromatiales</taxon>
        <taxon>Wenzhouxiangellaceae</taxon>
        <taxon>Wenzhouxiangella</taxon>
    </lineage>
</organism>
<reference evidence="3 4" key="1">
    <citation type="submission" date="2015-07" db="EMBL/GenBank/DDBJ databases">
        <authorList>
            <person name="Noorani M."/>
        </authorList>
    </citation>
    <scope>NUCLEOTIDE SEQUENCE [LARGE SCALE GENOMIC DNA]</scope>
    <source>
        <strain evidence="3 4">KCTC 42284</strain>
    </source>
</reference>
<dbReference type="InterPro" id="IPR000792">
    <property type="entry name" value="Tscrpt_reg_LuxR_C"/>
</dbReference>
<dbReference type="SUPFAM" id="SSF46894">
    <property type="entry name" value="C-terminal effector domain of the bipartite response regulators"/>
    <property type="match status" value="1"/>
</dbReference>
<dbReference type="Proteomes" id="UP000066624">
    <property type="component" value="Chromosome"/>
</dbReference>
<dbReference type="SMART" id="SM00421">
    <property type="entry name" value="HTH_LUXR"/>
    <property type="match status" value="1"/>
</dbReference>
<keyword evidence="2" id="KW-0238">DNA-binding</keyword>
<dbReference type="PANTHER" id="PTHR43214:SF43">
    <property type="entry name" value="TWO-COMPONENT RESPONSE REGULATOR"/>
    <property type="match status" value="1"/>
</dbReference>
<proteinExistence type="predicted"/>
<evidence type="ECO:0000256" key="1">
    <source>
        <dbReference type="ARBA" id="ARBA00022553"/>
    </source>
</evidence>
<dbReference type="Gene3D" id="3.40.50.2300">
    <property type="match status" value="1"/>
</dbReference>
<keyword evidence="3" id="KW-0808">Transferase</keyword>
<dbReference type="PRINTS" id="PR00038">
    <property type="entry name" value="HTHLUXR"/>
</dbReference>
<dbReference type="SMART" id="SM00448">
    <property type="entry name" value="REC"/>
    <property type="match status" value="1"/>
</dbReference>